<dbReference type="InterPro" id="IPR004701">
    <property type="entry name" value="PTS_EIIA_man-typ"/>
</dbReference>
<feature type="domain" description="PTS EIIA type-4" evidence="8">
    <location>
        <begin position="2"/>
        <end position="134"/>
    </location>
</feature>
<dbReference type="PROSITE" id="PS51350">
    <property type="entry name" value="PTS_HPR_DOM"/>
    <property type="match status" value="1"/>
</dbReference>
<dbReference type="InterPro" id="IPR036662">
    <property type="entry name" value="PTS_EIIA_man-typ_sf"/>
</dbReference>
<evidence type="ECO:0000256" key="6">
    <source>
        <dbReference type="ARBA" id="ARBA00022679"/>
    </source>
</evidence>
<comment type="catalytic activity">
    <reaction evidence="1">
        <text>dihydroxyacetone + phosphoenolpyruvate = dihydroxyacetone phosphate + pyruvate</text>
        <dbReference type="Rhea" id="RHEA:18381"/>
        <dbReference type="ChEBI" id="CHEBI:15361"/>
        <dbReference type="ChEBI" id="CHEBI:16016"/>
        <dbReference type="ChEBI" id="CHEBI:57642"/>
        <dbReference type="ChEBI" id="CHEBI:58702"/>
        <dbReference type="EC" id="2.7.1.121"/>
    </reaction>
</comment>
<dbReference type="GO" id="GO:0009401">
    <property type="term" value="P:phosphoenolpyruvate-dependent sugar phosphotransferase system"/>
    <property type="evidence" value="ECO:0007669"/>
    <property type="project" value="InterPro"/>
</dbReference>
<dbReference type="AlphaFoldDB" id="A0A3G6J390"/>
<dbReference type="NCBIfam" id="TIGR02364">
    <property type="entry name" value="dha_pts"/>
    <property type="match status" value="1"/>
</dbReference>
<dbReference type="Gene3D" id="3.40.50.510">
    <property type="entry name" value="Phosphotransferase system, mannose-type IIA component"/>
    <property type="match status" value="1"/>
</dbReference>
<dbReference type="InterPro" id="IPR001020">
    <property type="entry name" value="PTS_HPr_His_P_site"/>
</dbReference>
<evidence type="ECO:0000256" key="2">
    <source>
        <dbReference type="ARBA" id="ARBA00002788"/>
    </source>
</evidence>
<evidence type="ECO:0000313" key="10">
    <source>
        <dbReference type="EMBL" id="AZA12402.1"/>
    </source>
</evidence>
<dbReference type="OrthoDB" id="350754at2"/>
<dbReference type="GO" id="GO:0016020">
    <property type="term" value="C:membrane"/>
    <property type="evidence" value="ECO:0007669"/>
    <property type="project" value="InterPro"/>
</dbReference>
<evidence type="ECO:0000256" key="7">
    <source>
        <dbReference type="ARBA" id="ARBA00046577"/>
    </source>
</evidence>
<evidence type="ECO:0000256" key="1">
    <source>
        <dbReference type="ARBA" id="ARBA00001113"/>
    </source>
</evidence>
<dbReference type="EMBL" id="CP033897">
    <property type="protein sequence ID" value="AZA12402.1"/>
    <property type="molecule type" value="Genomic_DNA"/>
</dbReference>
<dbReference type="Gene3D" id="3.30.1340.10">
    <property type="entry name" value="HPr-like"/>
    <property type="match status" value="1"/>
</dbReference>
<keyword evidence="6 10" id="KW-0808">Transferase</keyword>
<evidence type="ECO:0000313" key="11">
    <source>
        <dbReference type="Proteomes" id="UP000271587"/>
    </source>
</evidence>
<comment type="function">
    <text evidence="3">General (non sugar-specific) component of the phosphoenolpyruvate-dependent sugar phosphotransferase system (sugar PTS). This major carbohydrate active-transport system catalyzes the phosphorylation of incoming sugar substrates concomitantly with their translocation across the cell membrane. The phosphoryl group from phosphoenolpyruvate (PEP) is transferred to the phosphoryl carrier protein HPr by enzyme I. Phospho-HPr then transfers it to the PTS EIIA domain.</text>
</comment>
<proteinExistence type="predicted"/>
<dbReference type="Proteomes" id="UP000271587">
    <property type="component" value="Chromosome"/>
</dbReference>
<comment type="function">
    <text evidence="2">Component of the dihydroxyacetone kinase complex, which is responsible for the phosphoenolpyruvate (PEP)-dependent phosphorylation of dihydroxyacetone. DhaM serves as the phosphoryl donor. Is phosphorylated by phosphoenolpyruvate in an EI- and HPr-dependent reaction, and a phosphorelay system on histidine residues finally leads to phosphoryl transfer to DhaL and dihydroxyacetone.</text>
</comment>
<dbReference type="GO" id="GO:0047324">
    <property type="term" value="F:phosphoenolpyruvate-glycerone phosphotransferase activity"/>
    <property type="evidence" value="ECO:0007669"/>
    <property type="project" value="UniProtKB-EC"/>
</dbReference>
<protein>
    <recommendedName>
        <fullName evidence="5">Phosphocarrier protein HPr</fullName>
        <ecNumber evidence="4">2.7.1.121</ecNumber>
    </recommendedName>
</protein>
<dbReference type="SUPFAM" id="SSF55594">
    <property type="entry name" value="HPr-like"/>
    <property type="match status" value="1"/>
</dbReference>
<dbReference type="PANTHER" id="PTHR38594">
    <property type="entry name" value="PEP-DEPENDENT DIHYDROXYACETONE KINASE, PHOSPHORYL DONOR SUBUNIT DHAM"/>
    <property type="match status" value="1"/>
</dbReference>
<dbReference type="InterPro" id="IPR035895">
    <property type="entry name" value="HPr-like_sf"/>
</dbReference>
<dbReference type="InterPro" id="IPR039643">
    <property type="entry name" value="DhaM"/>
</dbReference>
<keyword evidence="10" id="KW-0418">Kinase</keyword>
<sequence length="210" mass="21348">MSVGIVLVSHSKRLAEGLRELAQQMAPDVTIIAAGGIDGGIGTSYDRIEQAVDPLLAEGREVLLLSDLGSATMTVEMIVDFHEGEAIRFVNAPFVEGAVAAAVAAQQGEDLNATAQAALEALNSFTVESASGGAAYSRQAVVADAAGLHARPAARIAELVGDSQVCINGVDASSALMVMGLGIGAGETVEVSGDREAVDHLADAIEHGLD</sequence>
<feature type="domain" description="HPr" evidence="9">
    <location>
        <begin position="135"/>
        <end position="210"/>
    </location>
</feature>
<evidence type="ECO:0000256" key="4">
    <source>
        <dbReference type="ARBA" id="ARBA00012095"/>
    </source>
</evidence>
<reference evidence="10 11" key="1">
    <citation type="submission" date="2018-11" db="EMBL/GenBank/DDBJ databases">
        <authorList>
            <person name="Kleinhagauer T."/>
            <person name="Glaeser S.P."/>
            <person name="Spergser J."/>
            <person name="Ruckert C."/>
            <person name="Kaempfer P."/>
            <person name="Busse H.-J."/>
        </authorList>
    </citation>
    <scope>NUCLEOTIDE SEQUENCE [LARGE SCALE GENOMIC DNA]</scope>
    <source>
        <strain evidence="10 11">W8</strain>
    </source>
</reference>
<dbReference type="CDD" id="cd00367">
    <property type="entry name" value="PTS-HPr_like"/>
    <property type="match status" value="1"/>
</dbReference>
<dbReference type="Pfam" id="PF03610">
    <property type="entry name" value="EIIA-man"/>
    <property type="match status" value="1"/>
</dbReference>
<evidence type="ECO:0000256" key="3">
    <source>
        <dbReference type="ARBA" id="ARBA00003681"/>
    </source>
</evidence>
<accession>A0A3G6J390</accession>
<keyword evidence="11" id="KW-1185">Reference proteome</keyword>
<name>A0A3G6J390_9CORY</name>
<dbReference type="PROSITE" id="PS51096">
    <property type="entry name" value="PTS_EIIA_TYPE_4"/>
    <property type="match status" value="1"/>
</dbReference>
<dbReference type="RefSeq" id="WP_123935722.1">
    <property type="nucleotide sequence ID" value="NZ_CP033897.1"/>
</dbReference>
<dbReference type="GO" id="GO:0019563">
    <property type="term" value="P:glycerol catabolic process"/>
    <property type="evidence" value="ECO:0007669"/>
    <property type="project" value="InterPro"/>
</dbReference>
<dbReference type="InterPro" id="IPR000032">
    <property type="entry name" value="HPr-like"/>
</dbReference>
<dbReference type="Pfam" id="PF00381">
    <property type="entry name" value="PTS-HPr"/>
    <property type="match status" value="1"/>
</dbReference>
<organism evidence="10 11">
    <name type="scientific">Corynebacterium gerontici</name>
    <dbReference type="NCBI Taxonomy" id="2079234"/>
    <lineage>
        <taxon>Bacteria</taxon>
        <taxon>Bacillati</taxon>
        <taxon>Actinomycetota</taxon>
        <taxon>Actinomycetes</taxon>
        <taxon>Mycobacteriales</taxon>
        <taxon>Corynebacteriaceae</taxon>
        <taxon>Corynebacterium</taxon>
    </lineage>
</organism>
<comment type="subunit">
    <text evidence="7">Homodimer. The dihydroxyacetone kinase complex is composed of a homodimer of DhaM, a homodimer of DhaK and the subunit DhaL.</text>
</comment>
<dbReference type="SUPFAM" id="SSF53062">
    <property type="entry name" value="PTS system fructose IIA component-like"/>
    <property type="match status" value="1"/>
</dbReference>
<evidence type="ECO:0000259" key="9">
    <source>
        <dbReference type="PROSITE" id="PS51350"/>
    </source>
</evidence>
<dbReference type="KEGG" id="cgk:CGERO_10615"/>
<evidence type="ECO:0000259" key="8">
    <source>
        <dbReference type="PROSITE" id="PS51096"/>
    </source>
</evidence>
<gene>
    <name evidence="10" type="primary">dhaM</name>
    <name evidence="10" type="ORF">CGERO_10615</name>
</gene>
<dbReference type="EC" id="2.7.1.121" evidence="4"/>
<evidence type="ECO:0000256" key="5">
    <source>
        <dbReference type="ARBA" id="ARBA00020422"/>
    </source>
</evidence>
<dbReference type="PROSITE" id="PS00369">
    <property type="entry name" value="PTS_HPR_HIS"/>
    <property type="match status" value="1"/>
</dbReference>
<dbReference type="PANTHER" id="PTHR38594:SF1">
    <property type="entry name" value="PEP-DEPENDENT DIHYDROXYACETONE KINASE, PHOSPHORYL DONOR SUBUNIT DHAM"/>
    <property type="match status" value="1"/>
</dbReference>
<dbReference type="InterPro" id="IPR012844">
    <property type="entry name" value="DhaM_N"/>
</dbReference>